<gene>
    <name evidence="1" type="ORF">B9T62_36925</name>
</gene>
<organism evidence="1 2">
    <name type="scientific">Paenibacillus donghaensis</name>
    <dbReference type="NCBI Taxonomy" id="414771"/>
    <lineage>
        <taxon>Bacteria</taxon>
        <taxon>Bacillati</taxon>
        <taxon>Bacillota</taxon>
        <taxon>Bacilli</taxon>
        <taxon>Bacillales</taxon>
        <taxon>Paenibacillaceae</taxon>
        <taxon>Paenibacillus</taxon>
    </lineage>
</organism>
<dbReference type="AlphaFoldDB" id="A0A2Z2KYU1"/>
<evidence type="ECO:0000313" key="1">
    <source>
        <dbReference type="EMBL" id="ASA25828.1"/>
    </source>
</evidence>
<evidence type="ECO:0000313" key="2">
    <source>
        <dbReference type="Proteomes" id="UP000249890"/>
    </source>
</evidence>
<reference evidence="1 2" key="1">
    <citation type="submission" date="2017-06" db="EMBL/GenBank/DDBJ databases">
        <title>Complete genome sequence of Paenibacillus donghaensis KCTC 13049T isolated from East Sea sediment, South Korea.</title>
        <authorList>
            <person name="Jung B.K."/>
            <person name="Hong S.-J."/>
            <person name="Shin J.-H."/>
        </authorList>
    </citation>
    <scope>NUCLEOTIDE SEQUENCE [LARGE SCALE GENOMIC DNA]</scope>
    <source>
        <strain evidence="1 2">KCTC 13049</strain>
    </source>
</reference>
<name>A0A2Z2KYU1_9BACL</name>
<dbReference type="InterPro" id="IPR058292">
    <property type="entry name" value="DUF7986"/>
</dbReference>
<proteinExistence type="predicted"/>
<dbReference type="EMBL" id="CP021780">
    <property type="protein sequence ID" value="ASA25828.1"/>
    <property type="molecule type" value="Genomic_DNA"/>
</dbReference>
<sequence length="195" mass="22581">MEILDEFLDEDKLFKSCKVMGILKNNRVVLEEEPEQDSLYDFNVYEKWDEGESGLSKYIRKHGYSDEAETERLLRAMADSESGLYEVVDTDKENYIIKLKAISDSDKSIQLMDLSLSQMLEPGKLIFARLTHLENFSMTSGIAFVFRENHREYLLQRSKKLIKKAGSGDPSADRFIAFFYLNRSDGMKTMLQSVE</sequence>
<protein>
    <submittedName>
        <fullName evidence="1">Uncharacterized protein</fullName>
    </submittedName>
</protein>
<dbReference type="Proteomes" id="UP000249890">
    <property type="component" value="Chromosome"/>
</dbReference>
<dbReference type="KEGG" id="pdh:B9T62_36925"/>
<keyword evidence="2" id="KW-1185">Reference proteome</keyword>
<accession>A0A2Z2KYU1</accession>
<dbReference type="Pfam" id="PF25948">
    <property type="entry name" value="DUF7986"/>
    <property type="match status" value="1"/>
</dbReference>